<gene>
    <name evidence="1" type="ORF">OPT61_g1255</name>
</gene>
<evidence type="ECO:0000313" key="1">
    <source>
        <dbReference type="EMBL" id="KAJ8117609.1"/>
    </source>
</evidence>
<proteinExistence type="predicted"/>
<dbReference type="Proteomes" id="UP001153331">
    <property type="component" value="Unassembled WGS sequence"/>
</dbReference>
<name>A0ACC2IR99_9PLEO</name>
<evidence type="ECO:0000313" key="2">
    <source>
        <dbReference type="Proteomes" id="UP001153331"/>
    </source>
</evidence>
<reference evidence="1" key="1">
    <citation type="submission" date="2022-11" db="EMBL/GenBank/DDBJ databases">
        <title>Genome Sequence of Boeremia exigua.</title>
        <authorList>
            <person name="Buettner E."/>
        </authorList>
    </citation>
    <scope>NUCLEOTIDE SEQUENCE</scope>
    <source>
        <strain evidence="1">CU02</strain>
    </source>
</reference>
<accession>A0ACC2IR99</accession>
<comment type="caution">
    <text evidence="1">The sequence shown here is derived from an EMBL/GenBank/DDBJ whole genome shotgun (WGS) entry which is preliminary data.</text>
</comment>
<dbReference type="EMBL" id="JAPHNI010000047">
    <property type="protein sequence ID" value="KAJ8117609.1"/>
    <property type="molecule type" value="Genomic_DNA"/>
</dbReference>
<organism evidence="1 2">
    <name type="scientific">Boeremia exigua</name>
    <dbReference type="NCBI Taxonomy" id="749465"/>
    <lineage>
        <taxon>Eukaryota</taxon>
        <taxon>Fungi</taxon>
        <taxon>Dikarya</taxon>
        <taxon>Ascomycota</taxon>
        <taxon>Pezizomycotina</taxon>
        <taxon>Dothideomycetes</taxon>
        <taxon>Pleosporomycetidae</taxon>
        <taxon>Pleosporales</taxon>
        <taxon>Pleosporineae</taxon>
        <taxon>Didymellaceae</taxon>
        <taxon>Boeremia</taxon>
    </lineage>
</organism>
<keyword evidence="2" id="KW-1185">Reference proteome</keyword>
<sequence length="1013" mass="111425">MGAPSARDRSALFDDTPAEPSKVPGNLHFSTDENIQHAIDQAGAVALVRQFAGDLAQRDAQVTALRRRAEERERILKKMLQECEVSNMDIENRLRDLDKSREQSDELTKQRTRGDSALSGLHPDDPMEDRLARAMEDEVAQHPDALGIDTAGSVPRADVDSIYSTASDAPRETGRPGWKNYIWNGASRKSSRAPSVASMVDREASSLSAQTRPRADSGAKAPRKALPNDLFVPPGADKGSNAVPALRRLQSYDHAGESSSRRSSSVSLANWALKMVAGNTQASNTKASTVRGRKRTDSDDADRTPSVVSTRTTQSAKSSLANVQKRNLGPNGTIKSITGDTPKIGSSIASPQPSRGMSNLGPVEMDRILPEESRPPTLVQHHNRFVGSSEYLTDRFGFIYDQRRKKRQSEAAAALAQHKRSSKIESLGGGRSAVNLMGLDEENEDPTAAASGDPSRPSSSGSDDLSNKPVSKSWVDYLKLATQPTELLSHTPSAAPITTVTVEAAEAELVNPKSQITMTKRGSLPTSSANPEPAPTRISSNHAELSIITPSAPTTPISPYPPSQADPVKSLLDQMSELHDNIQKERTQIWNEFHKKVRAQQKREGDAAADGGSKAMPETLLTDGEIIGIASLGNKGKVGRAKWQEFRRLVLGGIPVSYRAKIWAECSGASSLRIPGYYEDLVNNGETDASIATQIEMDITRTLTDNIFFRTGPGVQKLNEVLLAYSRRNPEVGYCQGMNLITACLLLIMPTAEDAFWVLATMIENILPENYYDQNLLTSRADQTVLRSYVVELLPRLSAHLDELEIELEALTFQWFLSVFTDCLSAEALFRVWDVVLCMHDGSTFLFQIALALLKLNEKALLQCDTPAGVYHYINHQMTNHAISIDGLIQASDALGRFVKRKDVEERRARSVAHEQELMRQREEARLERARKRASKASVTTEEPMSPVTQDDAKSLSASLDAELSMQTSPMRTPLSGHSQRSEEEEDAERLNRELELTERTPMPMEEEFTWRA</sequence>
<protein>
    <submittedName>
        <fullName evidence="1">Uncharacterized protein</fullName>
    </submittedName>
</protein>